<keyword evidence="2" id="KW-0614">Plasmid</keyword>
<keyword evidence="1" id="KW-0812">Transmembrane</keyword>
<reference evidence="2 3" key="1">
    <citation type="submission" date="2019-10" db="EMBL/GenBank/DDBJ databases">
        <title>Complete genome sequences for adaption low water activity.</title>
        <authorList>
            <person name="Zhao L."/>
            <person name="Zhong J."/>
        </authorList>
    </citation>
    <scope>NUCLEOTIDE SEQUENCE [LARGE SCALE GENOMIC DNA]</scope>
    <source>
        <strain evidence="2 3">FDU301</strain>
        <plasmid evidence="3">pfdu301a</plasmid>
    </source>
</reference>
<dbReference type="AlphaFoldDB" id="A0A6M6DZ15"/>
<proteinExistence type="predicted"/>
<geneLocation type="plasmid" evidence="3">
    <name>pfdu301a</name>
</geneLocation>
<keyword evidence="1" id="KW-1133">Transmembrane helix</keyword>
<accession>A0A6M6DZ15</accession>
<protein>
    <recommendedName>
        <fullName evidence="4">DUF3953 domain-containing protein</fullName>
    </recommendedName>
</protein>
<evidence type="ECO:0000313" key="3">
    <source>
        <dbReference type="Proteomes" id="UP000501076"/>
    </source>
</evidence>
<feature type="transmembrane region" description="Helical" evidence="1">
    <location>
        <begin position="6"/>
        <end position="24"/>
    </location>
</feature>
<dbReference type="RefSeq" id="WP_171778006.1">
    <property type="nucleotide sequence ID" value="NZ_CP045273.1"/>
</dbReference>
<feature type="transmembrane region" description="Helical" evidence="1">
    <location>
        <begin position="58"/>
        <end position="77"/>
    </location>
</feature>
<dbReference type="Proteomes" id="UP000501076">
    <property type="component" value="Plasmid pFDU301A"/>
</dbReference>
<evidence type="ECO:0008006" key="4">
    <source>
        <dbReference type="Google" id="ProtNLM"/>
    </source>
</evidence>
<gene>
    <name evidence="2" type="ORF">FDZ14_28370</name>
</gene>
<keyword evidence="1" id="KW-0472">Membrane</keyword>
<evidence type="ECO:0000256" key="1">
    <source>
        <dbReference type="SAM" id="Phobius"/>
    </source>
</evidence>
<organism evidence="2 3">
    <name type="scientific">Priestia megaterium</name>
    <name type="common">Bacillus megaterium</name>
    <dbReference type="NCBI Taxonomy" id="1404"/>
    <lineage>
        <taxon>Bacteria</taxon>
        <taxon>Bacillati</taxon>
        <taxon>Bacillota</taxon>
        <taxon>Bacilli</taxon>
        <taxon>Bacillales</taxon>
        <taxon>Bacillaceae</taxon>
        <taxon>Priestia</taxon>
    </lineage>
</organism>
<feature type="transmembrane region" description="Helical" evidence="1">
    <location>
        <begin position="31"/>
        <end position="52"/>
    </location>
</feature>
<name>A0A6M6DZ15_PRIMG</name>
<sequence length="91" mass="10066">MKTFSIISVGLCIVGFALLLSNYLNPKFNELVVMVGFIAMLVGTIFSFLAFAKNEAGFLKFIAAGAFFVVTFLVCALEPFQVIRMMAWLKN</sequence>
<evidence type="ECO:0000313" key="2">
    <source>
        <dbReference type="EMBL" id="QJX80022.1"/>
    </source>
</evidence>
<dbReference type="EMBL" id="CP045273">
    <property type="protein sequence ID" value="QJX80022.1"/>
    <property type="molecule type" value="Genomic_DNA"/>
</dbReference>